<dbReference type="AlphaFoldDB" id="A0A6C0CQ19"/>
<evidence type="ECO:0000313" key="3">
    <source>
        <dbReference type="EMBL" id="QHT05545.1"/>
    </source>
</evidence>
<evidence type="ECO:0000256" key="1">
    <source>
        <dbReference type="SAM" id="MobiDB-lite"/>
    </source>
</evidence>
<dbReference type="Pfam" id="PF16778">
    <property type="entry name" value="Phage_tail_APC"/>
    <property type="match status" value="1"/>
</dbReference>
<evidence type="ECO:0000259" key="2">
    <source>
        <dbReference type="Pfam" id="PF16778"/>
    </source>
</evidence>
<sequence length="195" mass="23093">MDKRFISIDPKTLKIVDSFFTEDIDNYGGRSTLLIHMLVDRDINIQNTKIIKVSESEYKINPIVPEEQYNEEYSRQTTLEAFKELRQERNRRLAGVDWIFSEDYSIDDDSYQQWLTYRKALRDLPSLTEDPENPVWPEQPAMPSGTTENKDLTRELRIENNRLKNKVTILENRQTHFNTLLVNLIGRIETLERPT</sequence>
<protein>
    <recommendedName>
        <fullName evidence="2">Phage tail assembly chaperone-like domain-containing protein</fullName>
    </recommendedName>
</protein>
<accession>A0A6C0CQ19</accession>
<dbReference type="Gene3D" id="6.10.140.1310">
    <property type="match status" value="1"/>
</dbReference>
<reference evidence="3" key="1">
    <citation type="journal article" date="2020" name="Nature">
        <title>Giant virus diversity and host interactions through global metagenomics.</title>
        <authorList>
            <person name="Schulz F."/>
            <person name="Roux S."/>
            <person name="Paez-Espino D."/>
            <person name="Jungbluth S."/>
            <person name="Walsh D.A."/>
            <person name="Denef V.J."/>
            <person name="McMahon K.D."/>
            <person name="Konstantinidis K.T."/>
            <person name="Eloe-Fadrosh E.A."/>
            <person name="Kyrpides N.C."/>
            <person name="Woyke T."/>
        </authorList>
    </citation>
    <scope>NUCLEOTIDE SEQUENCE</scope>
    <source>
        <strain evidence="3">GVMAG-M-3300021389-45</strain>
    </source>
</reference>
<feature type="domain" description="Phage tail assembly chaperone-like" evidence="2">
    <location>
        <begin position="84"/>
        <end position="141"/>
    </location>
</feature>
<dbReference type="EMBL" id="MN739457">
    <property type="protein sequence ID" value="QHT05545.1"/>
    <property type="molecule type" value="Genomic_DNA"/>
</dbReference>
<feature type="region of interest" description="Disordered" evidence="1">
    <location>
        <begin position="128"/>
        <end position="152"/>
    </location>
</feature>
<name>A0A6C0CQ19_9ZZZZ</name>
<proteinExistence type="predicted"/>
<organism evidence="3">
    <name type="scientific">viral metagenome</name>
    <dbReference type="NCBI Taxonomy" id="1070528"/>
    <lineage>
        <taxon>unclassified sequences</taxon>
        <taxon>metagenomes</taxon>
        <taxon>organismal metagenomes</taxon>
    </lineage>
</organism>
<dbReference type="InterPro" id="IPR031893">
    <property type="entry name" value="Phage_tail_APC"/>
</dbReference>